<dbReference type="AlphaFoldDB" id="A0A7R9ECM9"/>
<evidence type="ECO:0000313" key="1">
    <source>
        <dbReference type="EMBL" id="CAD7431495.1"/>
    </source>
</evidence>
<dbReference type="GO" id="GO:0005739">
    <property type="term" value="C:mitochondrion"/>
    <property type="evidence" value="ECO:0007669"/>
    <property type="project" value="InterPro"/>
</dbReference>
<accession>A0A7R9ECM9</accession>
<name>A0A7R9ECM9_9NEOP</name>
<dbReference type="GO" id="GO:0007005">
    <property type="term" value="P:mitochondrion organization"/>
    <property type="evidence" value="ECO:0007669"/>
    <property type="project" value="TreeGrafter"/>
</dbReference>
<gene>
    <name evidence="1" type="ORF">TMSB3V08_LOCUS8227</name>
</gene>
<sequence>MARYIRHVRSKLFSFQSQYLMGFENVLSNNIKGTRHLYSDAVLGVDNYVKTRERIQTQFATMSEKFKSKMIEFSEPSSSNMIFTEDLKNMVHLVEKDSSDDLNLVIKMLQRFNQQNKDLRFGNFVFGPVVMRMFYYMNTPDAALENTKESFDLAMDIWRDLQTVGHIPLRRSATFAAALALNQNSPQYALEIISTIRQQNYITVRNIKMAALADLGRVDDALPILRSILLVDDPEQRKQSVTEDVVLDDILCSEITATTPTQPRDRRFLAASFTRQDTGPGRPHFRPGLRDLHRAQHSLPVSPYPSCCVRLAAHGLVAPGASGCMARILTLVLNSCPCASAIHEPLALGSELVES</sequence>
<organism evidence="1">
    <name type="scientific">Timema monikensis</name>
    <dbReference type="NCBI Taxonomy" id="170555"/>
    <lineage>
        <taxon>Eukaryota</taxon>
        <taxon>Metazoa</taxon>
        <taxon>Ecdysozoa</taxon>
        <taxon>Arthropoda</taxon>
        <taxon>Hexapoda</taxon>
        <taxon>Insecta</taxon>
        <taxon>Pterygota</taxon>
        <taxon>Neoptera</taxon>
        <taxon>Polyneoptera</taxon>
        <taxon>Phasmatodea</taxon>
        <taxon>Timematodea</taxon>
        <taxon>Timematoidea</taxon>
        <taxon>Timematidae</taxon>
        <taxon>Timema</taxon>
    </lineage>
</organism>
<proteinExistence type="predicted"/>
<dbReference type="PANTHER" id="PTHR14700:SF0">
    <property type="entry name" value="PENTATRICOPEPTIDE REPEAT-CONTAINING PROTEIN 2, MITOCHONDRIAL"/>
    <property type="match status" value="1"/>
</dbReference>
<dbReference type="EMBL" id="OB794993">
    <property type="protein sequence ID" value="CAD7431495.1"/>
    <property type="molecule type" value="Genomic_DNA"/>
</dbReference>
<reference evidence="1" key="1">
    <citation type="submission" date="2020-11" db="EMBL/GenBank/DDBJ databases">
        <authorList>
            <person name="Tran Van P."/>
        </authorList>
    </citation>
    <scope>NUCLEOTIDE SEQUENCE</scope>
</reference>
<protein>
    <recommendedName>
        <fullName evidence="2">Pentatricopeptide repeat-containing protein</fullName>
    </recommendedName>
</protein>
<evidence type="ECO:0008006" key="2">
    <source>
        <dbReference type="Google" id="ProtNLM"/>
    </source>
</evidence>
<dbReference type="PANTHER" id="PTHR14700">
    <property type="entry name" value="PENTATRICOPEPTIDE REPEAT-CONTAINING PROTEIN 2, MITOCHONDRIAL"/>
    <property type="match status" value="1"/>
</dbReference>
<dbReference type="GO" id="GO:0050684">
    <property type="term" value="P:regulation of mRNA processing"/>
    <property type="evidence" value="ECO:0007669"/>
    <property type="project" value="InterPro"/>
</dbReference>
<dbReference type="InterPro" id="IPR034629">
    <property type="entry name" value="PTCD2"/>
</dbReference>
<dbReference type="GO" id="GO:0003723">
    <property type="term" value="F:RNA binding"/>
    <property type="evidence" value="ECO:0007669"/>
    <property type="project" value="TreeGrafter"/>
</dbReference>